<evidence type="ECO:0000313" key="7">
    <source>
        <dbReference type="EMBL" id="TYB31138.1"/>
    </source>
</evidence>
<keyword evidence="7" id="KW-0645">Protease</keyword>
<keyword evidence="8" id="KW-1185">Reference proteome</keyword>
<dbReference type="InterPro" id="IPR000587">
    <property type="entry name" value="Creatinase_N"/>
</dbReference>
<comment type="similarity">
    <text evidence="1">Belongs to the peptidase M24B family.</text>
</comment>
<dbReference type="Gene3D" id="3.40.350.10">
    <property type="entry name" value="Creatinase/prolidase N-terminal domain"/>
    <property type="match status" value="2"/>
</dbReference>
<keyword evidence="2" id="KW-0479">Metal-binding</keyword>
<evidence type="ECO:0000259" key="6">
    <source>
        <dbReference type="Pfam" id="PF16188"/>
    </source>
</evidence>
<dbReference type="GO" id="GO:0070006">
    <property type="term" value="F:metalloaminopeptidase activity"/>
    <property type="evidence" value="ECO:0007669"/>
    <property type="project" value="InterPro"/>
</dbReference>
<dbReference type="Gene3D" id="3.90.230.10">
    <property type="entry name" value="Creatinase/methionine aminopeptidase superfamily"/>
    <property type="match status" value="1"/>
</dbReference>
<dbReference type="SUPFAM" id="SSF55920">
    <property type="entry name" value="Creatinase/aminopeptidase"/>
    <property type="match status" value="1"/>
</dbReference>
<dbReference type="CDD" id="cd01085">
    <property type="entry name" value="APP"/>
    <property type="match status" value="1"/>
</dbReference>
<evidence type="ECO:0000256" key="3">
    <source>
        <dbReference type="ARBA" id="ARBA00022801"/>
    </source>
</evidence>
<proteinExistence type="inferred from homology"/>
<evidence type="ECO:0000259" key="4">
    <source>
        <dbReference type="Pfam" id="PF00557"/>
    </source>
</evidence>
<evidence type="ECO:0000313" key="8">
    <source>
        <dbReference type="Proteomes" id="UP000324143"/>
    </source>
</evidence>
<evidence type="ECO:0000259" key="5">
    <source>
        <dbReference type="Pfam" id="PF01321"/>
    </source>
</evidence>
<sequence length="592" mass="69285">MTINEKLEKLREKMEKYNLDCYLEHNVDPHQSEYVADRWKTREWLSGFTGSVGTLVVTSKKSALWADGRYYIQAEKELNGSEIKLQKKGLEKTSKVHEWLSKNLKNNAKIGLNGKTYSEKYVSNLKKNITLEDIEFITRYDIVDELWKDRPEIPRNKAFIHPPEYAGKTRAQKIKNIRKKMKEKKCSHLIISTLDDIAWTLNIRGNDIKFNPYIISYLLIENDNISFYVLEEKIDKKIKKQLEKDNISLKNYSKIVKDLQKLSKKDKVWYSPETTNMWIVSSISEEANKYQKRVPTKLMKAKKNKKELKNLKNCQIKDGIAMVKFLIWLEETIKEREIGEVEAAQKVNEFRKRQKYFIEPSFSPISAYKENAAMMHYHAKEENQSFLKNKSFYLLDSGGQYMDGTTDITRTIPMGVLSREEKFHYTLTLKGHINLANSKFLYGATGSNLDVLSRKPLWEHNLDYKCGTGHGVGYLMGVHEGPQNISRTPNKIKLEEGMIVTIEPGIYIEGSHGIRIENDYVIVKDKKNNSDQFMKFKNMTYCPIDTQPIIKDLLTEEEIKWLNDFHSKVFDKLAKHLNEEERTWLKKKTKKL</sequence>
<dbReference type="PANTHER" id="PTHR43763">
    <property type="entry name" value="XAA-PRO AMINOPEPTIDASE 1"/>
    <property type="match status" value="1"/>
</dbReference>
<dbReference type="FunFam" id="3.90.230.10:FF:000009">
    <property type="entry name" value="xaa-Pro aminopeptidase 2"/>
    <property type="match status" value="1"/>
</dbReference>
<feature type="domain" description="Peptidase M24" evidence="4">
    <location>
        <begin position="310"/>
        <end position="523"/>
    </location>
</feature>
<name>A0A5D0MIS4_9BACT</name>
<organism evidence="7 8">
    <name type="scientific">Candidatus Mcinerneyibacterium aminivorans</name>
    <dbReference type="NCBI Taxonomy" id="2703815"/>
    <lineage>
        <taxon>Bacteria</taxon>
        <taxon>Candidatus Macinerneyibacteriota</taxon>
        <taxon>Candidatus Mcinerneyibacteria</taxon>
        <taxon>Candidatus Mcinerneyibacteriales</taxon>
        <taxon>Candidatus Mcinerneyibacteriaceae</taxon>
        <taxon>Candidatus Mcinerneyibacterium</taxon>
    </lineage>
</organism>
<dbReference type="AlphaFoldDB" id="A0A5D0MIS4"/>
<dbReference type="Pfam" id="PF00557">
    <property type="entry name" value="Peptidase_M24"/>
    <property type="match status" value="1"/>
</dbReference>
<keyword evidence="3" id="KW-0378">Hydrolase</keyword>
<feature type="domain" description="Creatinase N-terminal" evidence="5">
    <location>
        <begin position="7"/>
        <end position="134"/>
    </location>
</feature>
<gene>
    <name evidence="7" type="ORF">FXF47_05735</name>
</gene>
<dbReference type="InterPro" id="IPR000994">
    <property type="entry name" value="Pept_M24"/>
</dbReference>
<dbReference type="InterPro" id="IPR032416">
    <property type="entry name" value="Peptidase_M24_C"/>
</dbReference>
<dbReference type="GO" id="GO:0046872">
    <property type="term" value="F:metal ion binding"/>
    <property type="evidence" value="ECO:0007669"/>
    <property type="project" value="UniProtKB-KW"/>
</dbReference>
<accession>A0A5D0MIS4</accession>
<keyword evidence="7" id="KW-0031">Aminopeptidase</keyword>
<reference evidence="7" key="1">
    <citation type="submission" date="2019-08" db="EMBL/GenBank/DDBJ databases">
        <title>Genomic characterization of a novel candidate phylum (ARYD3) from a high temperature, high salinity tertiary oil reservoir in north central Oklahoma, USA.</title>
        <authorList>
            <person name="Youssef N.H."/>
            <person name="Yadav A."/>
            <person name="Elshahed M.S."/>
        </authorList>
    </citation>
    <scope>NUCLEOTIDE SEQUENCE [LARGE SCALE GENOMIC DNA]</scope>
    <source>
        <strain evidence="7">ARYD3</strain>
    </source>
</reference>
<dbReference type="InterPro" id="IPR036005">
    <property type="entry name" value="Creatinase/aminopeptidase-like"/>
</dbReference>
<dbReference type="PANTHER" id="PTHR43763:SF6">
    <property type="entry name" value="XAA-PRO AMINOPEPTIDASE 1"/>
    <property type="match status" value="1"/>
</dbReference>
<dbReference type="SUPFAM" id="SSF53092">
    <property type="entry name" value="Creatinase/prolidase N-terminal domain"/>
    <property type="match status" value="1"/>
</dbReference>
<dbReference type="Pfam" id="PF01321">
    <property type="entry name" value="Creatinase_N"/>
    <property type="match status" value="1"/>
</dbReference>
<protein>
    <submittedName>
        <fullName evidence="7">Aminopeptidase P family protein</fullName>
    </submittedName>
</protein>
<dbReference type="EMBL" id="VSIX01000054">
    <property type="protein sequence ID" value="TYB31138.1"/>
    <property type="molecule type" value="Genomic_DNA"/>
</dbReference>
<comment type="caution">
    <text evidence="7">The sequence shown here is derived from an EMBL/GenBank/DDBJ whole genome shotgun (WGS) entry which is preliminary data.</text>
</comment>
<feature type="domain" description="Peptidase M24 C-terminal" evidence="6">
    <location>
        <begin position="532"/>
        <end position="592"/>
    </location>
</feature>
<dbReference type="InterPro" id="IPR033740">
    <property type="entry name" value="Pept_M24B"/>
</dbReference>
<dbReference type="Pfam" id="PF16188">
    <property type="entry name" value="Peptidase_M24_C"/>
    <property type="match status" value="1"/>
</dbReference>
<dbReference type="Proteomes" id="UP000324143">
    <property type="component" value="Unassembled WGS sequence"/>
</dbReference>
<dbReference type="InterPro" id="IPR029149">
    <property type="entry name" value="Creatin/AminoP/Spt16_N"/>
</dbReference>
<evidence type="ECO:0000256" key="1">
    <source>
        <dbReference type="ARBA" id="ARBA00008766"/>
    </source>
</evidence>
<evidence type="ECO:0000256" key="2">
    <source>
        <dbReference type="ARBA" id="ARBA00022723"/>
    </source>
</evidence>
<dbReference type="GO" id="GO:0005737">
    <property type="term" value="C:cytoplasm"/>
    <property type="evidence" value="ECO:0007669"/>
    <property type="project" value="UniProtKB-ARBA"/>
</dbReference>
<dbReference type="InterPro" id="IPR050422">
    <property type="entry name" value="X-Pro_aminopeptidase_P"/>
</dbReference>
<dbReference type="Pfam" id="PF16189">
    <property type="entry name" value="Creatinase_N_2"/>
    <property type="match status" value="1"/>
</dbReference>